<accession>A0A3N1UEK0</accession>
<reference evidence="2 3" key="1">
    <citation type="submission" date="2018-11" db="EMBL/GenBank/DDBJ databases">
        <title>Genomic Encyclopedia of Type Strains, Phase IV (KMG-IV): sequencing the most valuable type-strain genomes for metagenomic binning, comparative biology and taxonomic classification.</title>
        <authorList>
            <person name="Goeker M."/>
        </authorList>
    </citation>
    <scope>NUCLEOTIDE SEQUENCE [LARGE SCALE GENOMIC DNA]</scope>
    <source>
        <strain evidence="2 3">DSM 22027</strain>
    </source>
</reference>
<dbReference type="GO" id="GO:0005975">
    <property type="term" value="P:carbohydrate metabolic process"/>
    <property type="evidence" value="ECO:0007669"/>
    <property type="project" value="InterPro"/>
</dbReference>
<keyword evidence="2" id="KW-0413">Isomerase</keyword>
<dbReference type="InterPro" id="IPR003500">
    <property type="entry name" value="RpiB_LacA_LacB"/>
</dbReference>
<sequence length="102" mass="11177">MKAWRGSYRFTKEMIKPFLGEIGHEVYDFGTHSDTPVDCSPFLRAAAKAVQKGACERGIVLGAPGTGRPWWPTDSKGFGAHAAGTEKRPSYLEGTMMRTESP</sequence>
<dbReference type="AlphaFoldDB" id="A0A3N1UEK0"/>
<dbReference type="Pfam" id="PF02502">
    <property type="entry name" value="LacAB_rpiB"/>
    <property type="match status" value="1"/>
</dbReference>
<gene>
    <name evidence="2" type="ORF">EDC27_2948</name>
</gene>
<dbReference type="SUPFAM" id="SSF89623">
    <property type="entry name" value="Ribose/Galactose isomerase RpiB/AlsB"/>
    <property type="match status" value="1"/>
</dbReference>
<evidence type="ECO:0000313" key="2">
    <source>
        <dbReference type="EMBL" id="ROQ89832.1"/>
    </source>
</evidence>
<dbReference type="Gene3D" id="3.40.1400.10">
    <property type="entry name" value="Sugar-phosphate isomerase, RpiB/LacA/LacB"/>
    <property type="match status" value="1"/>
</dbReference>
<dbReference type="InterPro" id="IPR036569">
    <property type="entry name" value="RpiB_LacA_LacB_sf"/>
</dbReference>
<keyword evidence="3" id="KW-1185">Reference proteome</keyword>
<proteinExistence type="inferred from homology"/>
<dbReference type="GO" id="GO:0016861">
    <property type="term" value="F:intramolecular oxidoreductase activity, interconverting aldoses and ketoses"/>
    <property type="evidence" value="ECO:0007669"/>
    <property type="project" value="UniProtKB-ARBA"/>
</dbReference>
<dbReference type="EMBL" id="RJVA01000016">
    <property type="protein sequence ID" value="ROQ89832.1"/>
    <property type="molecule type" value="Genomic_DNA"/>
</dbReference>
<organism evidence="2 3">
    <name type="scientific">Desulfosoma caldarium</name>
    <dbReference type="NCBI Taxonomy" id="610254"/>
    <lineage>
        <taxon>Bacteria</taxon>
        <taxon>Pseudomonadati</taxon>
        <taxon>Thermodesulfobacteriota</taxon>
        <taxon>Syntrophobacteria</taxon>
        <taxon>Syntrophobacterales</taxon>
        <taxon>Syntrophobacteraceae</taxon>
        <taxon>Desulfosoma</taxon>
    </lineage>
</organism>
<evidence type="ECO:0000313" key="3">
    <source>
        <dbReference type="Proteomes" id="UP000276223"/>
    </source>
</evidence>
<evidence type="ECO:0000256" key="1">
    <source>
        <dbReference type="ARBA" id="ARBA00008754"/>
    </source>
</evidence>
<protein>
    <submittedName>
        <fullName evidence="2">Ribose/galactose isomerase</fullName>
    </submittedName>
</protein>
<dbReference type="Proteomes" id="UP000276223">
    <property type="component" value="Unassembled WGS sequence"/>
</dbReference>
<comment type="similarity">
    <text evidence="1">Belongs to the LacAB/RpiB family.</text>
</comment>
<comment type="caution">
    <text evidence="2">The sequence shown here is derived from an EMBL/GenBank/DDBJ whole genome shotgun (WGS) entry which is preliminary data.</text>
</comment>
<name>A0A3N1UEK0_9BACT</name>